<gene>
    <name evidence="4" type="primary">rap1gap2a</name>
</gene>
<dbReference type="GeneTree" id="ENSGT00940000165230"/>
<evidence type="ECO:0000313" key="5">
    <source>
        <dbReference type="Proteomes" id="UP000314983"/>
    </source>
</evidence>
<feature type="compositionally biased region" description="Polar residues" evidence="2">
    <location>
        <begin position="419"/>
        <end position="431"/>
    </location>
</feature>
<dbReference type="InterPro" id="IPR035974">
    <property type="entry name" value="Rap/Ran-GAP_sf"/>
</dbReference>
<dbReference type="PANTHER" id="PTHR15711">
    <property type="entry name" value="RAP GTPASE-ACTIVATING PROTEIN"/>
    <property type="match status" value="1"/>
</dbReference>
<evidence type="ECO:0000313" key="4">
    <source>
        <dbReference type="Ensembl" id="ENSEEEP00000055688.1"/>
    </source>
</evidence>
<dbReference type="PROSITE" id="PS50085">
    <property type="entry name" value="RAPGAP"/>
    <property type="match status" value="1"/>
</dbReference>
<reference evidence="4 5" key="1">
    <citation type="submission" date="2020-05" db="EMBL/GenBank/DDBJ databases">
        <title>Electrophorus electricus (electric eel) genome, fEleEle1, primary haplotype.</title>
        <authorList>
            <person name="Myers G."/>
            <person name="Meyer A."/>
            <person name="Fedrigo O."/>
            <person name="Formenti G."/>
            <person name="Rhie A."/>
            <person name="Tracey A."/>
            <person name="Sims Y."/>
            <person name="Jarvis E.D."/>
        </authorList>
    </citation>
    <scope>NUCLEOTIDE SEQUENCE [LARGE SCALE GENOMIC DNA]</scope>
</reference>
<dbReference type="SUPFAM" id="SSF111347">
    <property type="entry name" value="Rap/Ran-GAP"/>
    <property type="match status" value="1"/>
</dbReference>
<dbReference type="Ensembl" id="ENSEEET00000058777.1">
    <property type="protein sequence ID" value="ENSEEEP00000055688.1"/>
    <property type="gene ID" value="ENSEEEG00000020296.2"/>
</dbReference>
<feature type="compositionally biased region" description="Basic and acidic residues" evidence="2">
    <location>
        <begin position="498"/>
        <end position="512"/>
    </location>
</feature>
<dbReference type="Gene3D" id="6.10.140.210">
    <property type="match status" value="1"/>
</dbReference>
<dbReference type="Pfam" id="PF21022">
    <property type="entry name" value="Rap-GAP_dimer"/>
    <property type="match status" value="1"/>
</dbReference>
<evidence type="ECO:0000256" key="1">
    <source>
        <dbReference type="ARBA" id="ARBA00022468"/>
    </source>
</evidence>
<dbReference type="Gene3D" id="3.40.50.11210">
    <property type="entry name" value="Rap/Ran-GAP"/>
    <property type="match status" value="1"/>
</dbReference>
<dbReference type="InterPro" id="IPR000331">
    <property type="entry name" value="Rap/Ran_GAP_dom"/>
</dbReference>
<feature type="compositionally biased region" description="Low complexity" evidence="2">
    <location>
        <begin position="513"/>
        <end position="532"/>
    </location>
</feature>
<accession>A0AAY5EFV2</accession>
<feature type="compositionally biased region" description="Basic and acidic residues" evidence="2">
    <location>
        <begin position="462"/>
        <end position="474"/>
    </location>
</feature>
<keyword evidence="5" id="KW-1185">Reference proteome</keyword>
<dbReference type="InterPro" id="IPR050989">
    <property type="entry name" value="Rap1_Ran_GAP"/>
</dbReference>
<dbReference type="PANTHER" id="PTHR15711:SF17">
    <property type="entry name" value="RAP1 GTPASE-ACTIVATING PROTEIN 2"/>
    <property type="match status" value="1"/>
</dbReference>
<keyword evidence="1" id="KW-0343">GTPase activation</keyword>
<dbReference type="GO" id="GO:0005737">
    <property type="term" value="C:cytoplasm"/>
    <property type="evidence" value="ECO:0007669"/>
    <property type="project" value="TreeGrafter"/>
</dbReference>
<reference evidence="4" key="3">
    <citation type="submission" date="2025-09" db="UniProtKB">
        <authorList>
            <consortium name="Ensembl"/>
        </authorList>
    </citation>
    <scope>IDENTIFICATION</scope>
</reference>
<dbReference type="Pfam" id="PF02145">
    <property type="entry name" value="Rap_GAP"/>
    <property type="match status" value="1"/>
</dbReference>
<feature type="domain" description="Rap-GAP" evidence="3">
    <location>
        <begin position="151"/>
        <end position="372"/>
    </location>
</feature>
<feature type="region of interest" description="Disordered" evidence="2">
    <location>
        <begin position="401"/>
        <end position="535"/>
    </location>
</feature>
<sequence length="580" mass="63950">QVILPQFGGYWIEDVEAPVGTPTSSDSSFCEEEEVEGTGHAGGGGGFGYRLESKSTARAYRKHFLGREHMNYYCTGSSLGNLIMSLKHEEVEGQEFLRIMLRSKMKTLHDRIPLEGLPQLPSVPQIAKLLCDDAMGLKFNPVLYPRASQLIVSFDEHEVNNTFKFGVIYQKFGQTSEEELFGNNEETPAFAEFLCVLGESIDLQDFKGFRGGLDVSHGQTGSQSVYTVFCHREIMFHVSTKLPFTEGDVQQLQRKRHIGNDIVAVVFQDEPTPFVPDMIASNFLHAYVLVQVENPCTEHTTYKVVFREQNVYVCMCLFLSVCVCVRVCVRVCVIQGRTRAALLDNLHDELHRQTQATLGQGVVTDEDKLENGGHGGLLESFKRAMRVRSHSMEMMVGSHKHKAAAGGGVPSSVSGGVLPQSSTECTKSTFTPPVLSAKSPLKSPVKRRSGLFPRLHSSTESPTEKHTPRSDQKTVDALPQSQEVRSETSSNPSSPEICPHKERPFVKLKECSGRANMSRSSSSTSSFGSTAGEGEGLDELDTVREHSYSSAQCIVIVPLPHSTVTSLLLHSYSSVTTHHC</sequence>
<reference evidence="4" key="2">
    <citation type="submission" date="2025-08" db="UniProtKB">
        <authorList>
            <consortium name="Ensembl"/>
        </authorList>
    </citation>
    <scope>IDENTIFICATION</scope>
</reference>
<dbReference type="Proteomes" id="UP000314983">
    <property type="component" value="Chromosome 15"/>
</dbReference>
<feature type="compositionally biased region" description="Polar residues" evidence="2">
    <location>
        <begin position="479"/>
        <end position="494"/>
    </location>
</feature>
<protein>
    <recommendedName>
        <fullName evidence="3">Rap-GAP domain-containing protein</fullName>
    </recommendedName>
</protein>
<dbReference type="GO" id="GO:0051056">
    <property type="term" value="P:regulation of small GTPase mediated signal transduction"/>
    <property type="evidence" value="ECO:0007669"/>
    <property type="project" value="InterPro"/>
</dbReference>
<dbReference type="GO" id="GO:0005096">
    <property type="term" value="F:GTPase activator activity"/>
    <property type="evidence" value="ECO:0007669"/>
    <property type="project" value="UniProtKB-KW"/>
</dbReference>
<organism evidence="4 5">
    <name type="scientific">Electrophorus electricus</name>
    <name type="common">Electric eel</name>
    <name type="synonym">Gymnotus electricus</name>
    <dbReference type="NCBI Taxonomy" id="8005"/>
    <lineage>
        <taxon>Eukaryota</taxon>
        <taxon>Metazoa</taxon>
        <taxon>Chordata</taxon>
        <taxon>Craniata</taxon>
        <taxon>Vertebrata</taxon>
        <taxon>Euteleostomi</taxon>
        <taxon>Actinopterygii</taxon>
        <taxon>Neopterygii</taxon>
        <taxon>Teleostei</taxon>
        <taxon>Ostariophysi</taxon>
        <taxon>Gymnotiformes</taxon>
        <taxon>Gymnotoidei</taxon>
        <taxon>Gymnotidae</taxon>
        <taxon>Electrophorus</taxon>
    </lineage>
</organism>
<dbReference type="GO" id="GO:0005886">
    <property type="term" value="C:plasma membrane"/>
    <property type="evidence" value="ECO:0007669"/>
    <property type="project" value="TreeGrafter"/>
</dbReference>
<evidence type="ECO:0000256" key="2">
    <source>
        <dbReference type="SAM" id="MobiDB-lite"/>
    </source>
</evidence>
<proteinExistence type="predicted"/>
<dbReference type="AlphaFoldDB" id="A0AAY5EFV2"/>
<name>A0AAY5EFV2_ELEEL</name>
<evidence type="ECO:0000259" key="3">
    <source>
        <dbReference type="PROSITE" id="PS50085"/>
    </source>
</evidence>